<dbReference type="CDD" id="cd06221">
    <property type="entry name" value="sulfite_reductase_like"/>
    <property type="match status" value="1"/>
</dbReference>
<comment type="caution">
    <text evidence="2">The sequence shown here is derived from an EMBL/GenBank/DDBJ whole genome shotgun (WGS) entry which is preliminary data.</text>
</comment>
<reference evidence="2 3" key="1">
    <citation type="submission" date="2020-08" db="EMBL/GenBank/DDBJ databases">
        <title>Genomic Encyclopedia of Archaeal and Bacterial Type Strains, Phase II (KMG-II): from individual species to whole genera.</title>
        <authorList>
            <person name="Goeker M."/>
        </authorList>
    </citation>
    <scope>NUCLEOTIDE SEQUENCE [LARGE SCALE GENOMIC DNA]</scope>
    <source>
        <strain evidence="2 3">DSM 43850</strain>
    </source>
</reference>
<dbReference type="Gene3D" id="3.40.50.80">
    <property type="entry name" value="Nucleotide-binding domain of ferredoxin-NADP reductase (FNR) module"/>
    <property type="match status" value="1"/>
</dbReference>
<feature type="domain" description="FAD-binding FR-type" evidence="1">
    <location>
        <begin position="6"/>
        <end position="104"/>
    </location>
</feature>
<evidence type="ECO:0000313" key="3">
    <source>
        <dbReference type="Proteomes" id="UP000517916"/>
    </source>
</evidence>
<dbReference type="InterPro" id="IPR050353">
    <property type="entry name" value="PyrK_electron_transfer"/>
</dbReference>
<dbReference type="PRINTS" id="PR00410">
    <property type="entry name" value="PHEHYDRXLASE"/>
</dbReference>
<keyword evidence="3" id="KW-1185">Reference proteome</keyword>
<dbReference type="RefSeq" id="WP_182840602.1">
    <property type="nucleotide sequence ID" value="NZ_BAAABQ010000042.1"/>
</dbReference>
<dbReference type="SUPFAM" id="SSF63380">
    <property type="entry name" value="Riboflavin synthase domain-like"/>
    <property type="match status" value="1"/>
</dbReference>
<dbReference type="InterPro" id="IPR039261">
    <property type="entry name" value="FNR_nucleotide-bd"/>
</dbReference>
<dbReference type="Pfam" id="PF00175">
    <property type="entry name" value="NAD_binding_1"/>
    <property type="match status" value="1"/>
</dbReference>
<dbReference type="PANTHER" id="PTHR43513">
    <property type="entry name" value="DIHYDROOROTATE DEHYDROGENASE B (NAD(+)), ELECTRON TRANSFER SUBUNIT"/>
    <property type="match status" value="1"/>
</dbReference>
<dbReference type="Proteomes" id="UP000517916">
    <property type="component" value="Unassembled WGS sequence"/>
</dbReference>
<protein>
    <submittedName>
        <fullName evidence="2">NAD(P)H-flavin reductase</fullName>
    </submittedName>
</protein>
<organism evidence="2 3">
    <name type="scientific">Kutzneria viridogrisea</name>
    <dbReference type="NCBI Taxonomy" id="47990"/>
    <lineage>
        <taxon>Bacteria</taxon>
        <taxon>Bacillati</taxon>
        <taxon>Actinomycetota</taxon>
        <taxon>Actinomycetes</taxon>
        <taxon>Pseudonocardiales</taxon>
        <taxon>Pseudonocardiaceae</taxon>
        <taxon>Kutzneria</taxon>
    </lineage>
</organism>
<dbReference type="PROSITE" id="PS51384">
    <property type="entry name" value="FAD_FR"/>
    <property type="match status" value="1"/>
</dbReference>
<dbReference type="InterPro" id="IPR017938">
    <property type="entry name" value="Riboflavin_synthase-like_b-brl"/>
</dbReference>
<accession>A0ABR6BYQ0</accession>
<dbReference type="InterPro" id="IPR017927">
    <property type="entry name" value="FAD-bd_FR_type"/>
</dbReference>
<dbReference type="Gene3D" id="2.40.30.10">
    <property type="entry name" value="Translation factors"/>
    <property type="match status" value="1"/>
</dbReference>
<proteinExistence type="predicted"/>
<dbReference type="SUPFAM" id="SSF52343">
    <property type="entry name" value="Ferredoxin reductase-like, C-terminal NADP-linked domain"/>
    <property type="match status" value="1"/>
</dbReference>
<gene>
    <name evidence="2" type="ORF">BC739_009300</name>
</gene>
<dbReference type="EMBL" id="JACJID010000010">
    <property type="protein sequence ID" value="MBA8932041.1"/>
    <property type="molecule type" value="Genomic_DNA"/>
</dbReference>
<dbReference type="PIRSF" id="PIRSF006816">
    <property type="entry name" value="Cyc3_hyd_g"/>
    <property type="match status" value="1"/>
</dbReference>
<evidence type="ECO:0000259" key="1">
    <source>
        <dbReference type="PROSITE" id="PS51384"/>
    </source>
</evidence>
<sequence length="276" mass="29518">MSLDHLSPTPYVVTGNTRENADTAPLRLAPLDRAVPRFHPGQFAMVRAGSIGEIALATSADPSTVDSTLAHTVRAVDPVSTALRHARPGAVVGVRGPFGTGWDLPVAAQGDVLVVAGGIGLAALRPVVLAALAQRWRYRRLVLVLGAHSPGEFVYRPELAAWSEREDMTVMSTVDITAAGWRGQVGFVTEPLAWLPLEPATTTAFVCGPEPMTRFTAQSLLRRGVPAHRIRVYLDRNIQCGVGQCGLRRLDPLLPCWDGPELDWATAGELLTAAPS</sequence>
<evidence type="ECO:0000313" key="2">
    <source>
        <dbReference type="EMBL" id="MBA8932041.1"/>
    </source>
</evidence>
<dbReference type="InterPro" id="IPR012165">
    <property type="entry name" value="Cyt_c3_hydrogenase_gsu"/>
</dbReference>
<dbReference type="InterPro" id="IPR001433">
    <property type="entry name" value="OxRdtase_FAD/NAD-bd"/>
</dbReference>
<name>A0ABR6BYQ0_9PSEU</name>